<evidence type="ECO:0000313" key="1">
    <source>
        <dbReference type="EMBL" id="PYI29058.1"/>
    </source>
</evidence>
<organism evidence="1 2">
    <name type="scientific">Aspergillus indologenus CBS 114.80</name>
    <dbReference type="NCBI Taxonomy" id="1450541"/>
    <lineage>
        <taxon>Eukaryota</taxon>
        <taxon>Fungi</taxon>
        <taxon>Dikarya</taxon>
        <taxon>Ascomycota</taxon>
        <taxon>Pezizomycotina</taxon>
        <taxon>Eurotiomycetes</taxon>
        <taxon>Eurotiomycetidae</taxon>
        <taxon>Eurotiales</taxon>
        <taxon>Aspergillaceae</taxon>
        <taxon>Aspergillus</taxon>
        <taxon>Aspergillus subgen. Circumdati</taxon>
    </lineage>
</organism>
<proteinExistence type="predicted"/>
<evidence type="ECO:0000313" key="2">
    <source>
        <dbReference type="Proteomes" id="UP000248817"/>
    </source>
</evidence>
<reference evidence="1 2" key="1">
    <citation type="submission" date="2018-02" db="EMBL/GenBank/DDBJ databases">
        <title>The genomes of Aspergillus section Nigri reveals drivers in fungal speciation.</title>
        <authorList>
            <consortium name="DOE Joint Genome Institute"/>
            <person name="Vesth T.C."/>
            <person name="Nybo J."/>
            <person name="Theobald S."/>
            <person name="Brandl J."/>
            <person name="Frisvad J.C."/>
            <person name="Nielsen K.F."/>
            <person name="Lyhne E.K."/>
            <person name="Kogle M.E."/>
            <person name="Kuo A."/>
            <person name="Riley R."/>
            <person name="Clum A."/>
            <person name="Nolan M."/>
            <person name="Lipzen A."/>
            <person name="Salamov A."/>
            <person name="Henrissat B."/>
            <person name="Wiebenga A."/>
            <person name="De vries R.P."/>
            <person name="Grigoriev I.V."/>
            <person name="Mortensen U.H."/>
            <person name="Andersen M.R."/>
            <person name="Baker S.E."/>
        </authorList>
    </citation>
    <scope>NUCLEOTIDE SEQUENCE [LARGE SCALE GENOMIC DNA]</scope>
    <source>
        <strain evidence="1 2">CBS 114.80</strain>
    </source>
</reference>
<gene>
    <name evidence="1" type="ORF">BP00DRAFT_448757</name>
</gene>
<protein>
    <submittedName>
        <fullName evidence="1">Uncharacterized protein</fullName>
    </submittedName>
</protein>
<keyword evidence="2" id="KW-1185">Reference proteome</keyword>
<sequence>MALPRTLIASHLYNWETEFEGHAIQVTSERETLDAARGDQTLLTGNIVPIFCFETPADLAAGSCPWEFAQRFLQHEWRLQRQNHTYPADMLFAGSVSSLSLQTMRLYYEESPRQPGAPLLWSSKEGRADFPLAGGMRAASDTLCVDLSSMFVIFSFMGFMIDLRSKRRRGDGANAQP</sequence>
<accession>A0A2V5HX55</accession>
<dbReference type="Proteomes" id="UP000248817">
    <property type="component" value="Unassembled WGS sequence"/>
</dbReference>
<name>A0A2V5HX55_9EURO</name>
<dbReference type="AlphaFoldDB" id="A0A2V5HX55"/>
<dbReference type="EMBL" id="KZ825537">
    <property type="protein sequence ID" value="PYI29058.1"/>
    <property type="molecule type" value="Genomic_DNA"/>
</dbReference>